<dbReference type="GO" id="GO:0003796">
    <property type="term" value="F:lysozyme activity"/>
    <property type="evidence" value="ECO:0007669"/>
    <property type="project" value="UniProtKB-EC"/>
</dbReference>
<dbReference type="GO" id="GO:0016052">
    <property type="term" value="P:carbohydrate catabolic process"/>
    <property type="evidence" value="ECO:0007669"/>
    <property type="project" value="TreeGrafter"/>
</dbReference>
<comment type="catalytic activity">
    <reaction evidence="1">
        <text>Hydrolysis of (1-&gt;4)-beta-linkages between N-acetylmuramic acid and N-acetyl-D-glucosamine residues in a peptidoglycan and between N-acetyl-D-glucosamine residues in chitodextrins.</text>
        <dbReference type="EC" id="3.2.1.17"/>
    </reaction>
</comment>
<dbReference type="InterPro" id="IPR036366">
    <property type="entry name" value="PGBDSf"/>
</dbReference>
<dbReference type="PANTHER" id="PTHR34135:SF2">
    <property type="entry name" value="LYSOZYME"/>
    <property type="match status" value="1"/>
</dbReference>
<dbReference type="EC" id="3.2.1.17" evidence="3"/>
<feature type="domain" description="Peptidoglycan binding-like" evidence="4">
    <location>
        <begin position="256"/>
        <end position="309"/>
    </location>
</feature>
<dbReference type="GO" id="GO:0016998">
    <property type="term" value="P:cell wall macromolecule catabolic process"/>
    <property type="evidence" value="ECO:0007669"/>
    <property type="project" value="InterPro"/>
</dbReference>
<dbReference type="GO" id="GO:0009253">
    <property type="term" value="P:peptidoglycan catabolic process"/>
    <property type="evidence" value="ECO:0007669"/>
    <property type="project" value="InterPro"/>
</dbReference>
<dbReference type="SUPFAM" id="SSF51445">
    <property type="entry name" value="(Trans)glycosidases"/>
    <property type="match status" value="1"/>
</dbReference>
<accession>A0A8S5SZ43</accession>
<dbReference type="Gene3D" id="3.20.20.80">
    <property type="entry name" value="Glycosidases"/>
    <property type="match status" value="1"/>
</dbReference>
<protein>
    <recommendedName>
        <fullName evidence="3">lysozyme</fullName>
        <ecNumber evidence="3">3.2.1.17</ecNumber>
    </recommendedName>
</protein>
<evidence type="ECO:0000259" key="4">
    <source>
        <dbReference type="Pfam" id="PF01471"/>
    </source>
</evidence>
<reference evidence="5" key="1">
    <citation type="journal article" date="2021" name="Proc. Natl. Acad. Sci. U.S.A.">
        <title>A Catalog of Tens of Thousands of Viruses from Human Metagenomes Reveals Hidden Associations with Chronic Diseases.</title>
        <authorList>
            <person name="Tisza M.J."/>
            <person name="Buck C.B."/>
        </authorList>
    </citation>
    <scope>NUCLEOTIDE SEQUENCE</scope>
    <source>
        <strain evidence="5">Ct0Qb19</strain>
    </source>
</reference>
<dbReference type="InterPro" id="IPR002053">
    <property type="entry name" value="Glyco_hydro_25"/>
</dbReference>
<dbReference type="InterPro" id="IPR036365">
    <property type="entry name" value="PGBD-like_sf"/>
</dbReference>
<dbReference type="InterPro" id="IPR002477">
    <property type="entry name" value="Peptidoglycan-bd-like"/>
</dbReference>
<dbReference type="SUPFAM" id="SSF47090">
    <property type="entry name" value="PGBD-like"/>
    <property type="match status" value="1"/>
</dbReference>
<evidence type="ECO:0000256" key="3">
    <source>
        <dbReference type="ARBA" id="ARBA00012732"/>
    </source>
</evidence>
<evidence type="ECO:0000313" key="5">
    <source>
        <dbReference type="EMBL" id="DAF56388.1"/>
    </source>
</evidence>
<proteinExistence type="inferred from homology"/>
<evidence type="ECO:0000256" key="1">
    <source>
        <dbReference type="ARBA" id="ARBA00000632"/>
    </source>
</evidence>
<dbReference type="Gene3D" id="1.10.101.10">
    <property type="entry name" value="PGBD-like superfamily/PGBD"/>
    <property type="match status" value="1"/>
</dbReference>
<dbReference type="PROSITE" id="PS51904">
    <property type="entry name" value="GLYCOSYL_HYDROL_F25_2"/>
    <property type="match status" value="1"/>
</dbReference>
<dbReference type="EMBL" id="BK032715">
    <property type="protein sequence ID" value="DAF56388.1"/>
    <property type="molecule type" value="Genomic_DNA"/>
</dbReference>
<dbReference type="PANTHER" id="PTHR34135">
    <property type="entry name" value="LYSOZYME"/>
    <property type="match status" value="1"/>
</dbReference>
<organism evidence="5">
    <name type="scientific">Myoviridae sp. ct0Qb19</name>
    <dbReference type="NCBI Taxonomy" id="2827653"/>
    <lineage>
        <taxon>Viruses</taxon>
        <taxon>Duplodnaviria</taxon>
        <taxon>Heunggongvirae</taxon>
        <taxon>Uroviricota</taxon>
        <taxon>Caudoviricetes</taxon>
    </lineage>
</organism>
<comment type="similarity">
    <text evidence="2">Belongs to the glycosyl hydrolase 25 family.</text>
</comment>
<dbReference type="Pfam" id="PF01471">
    <property type="entry name" value="PG_binding_1"/>
    <property type="match status" value="1"/>
</dbReference>
<name>A0A8S5SZ43_9CAUD</name>
<dbReference type="Pfam" id="PF01183">
    <property type="entry name" value="Glyco_hydro_25"/>
    <property type="match status" value="1"/>
</dbReference>
<dbReference type="InterPro" id="IPR017853">
    <property type="entry name" value="GH"/>
</dbReference>
<sequence length="316" mass="36147">MTQKKIIDVSVYNGTIDWKKVKKYGCDGAIIKIIRKDLGKDKKFEENYKKCEKLGISWGVYNYTYATTTAKAKADMELVCDILDKASKKHFKYGIWFDIEDKVQARLSKAKIAEIINAAQTVVESRGYKFGVYTGMSYFAEHIDKNKVKCKNWWIARYYKGYNRMAFKATPNKSYKPANVDDLMAWQYTSSGVFPTKVSTGNGGNFDLNILYHDFPAKAQKEETTKEVKYTGKFPKLPPRGYYAFLDGITVLKNTRGEIEKLQKFLNWAIGSKLDTDGKYGEKTEDAVDVFQSRCKLKIDGKFGAKSLKAAKTFRK</sequence>
<evidence type="ECO:0000256" key="2">
    <source>
        <dbReference type="ARBA" id="ARBA00010646"/>
    </source>
</evidence>